<gene>
    <name evidence="5" type="ORF">NE848_13345</name>
</gene>
<name>A0ABT0Z5D8_9FLAO</name>
<dbReference type="InterPro" id="IPR017850">
    <property type="entry name" value="Alkaline_phosphatase_core_sf"/>
</dbReference>
<evidence type="ECO:0000256" key="2">
    <source>
        <dbReference type="ARBA" id="ARBA00022801"/>
    </source>
</evidence>
<dbReference type="PROSITE" id="PS00523">
    <property type="entry name" value="SULFATASE_1"/>
    <property type="match status" value="1"/>
</dbReference>
<feature type="domain" description="Sulfatase N-terminal" evidence="4">
    <location>
        <begin position="27"/>
        <end position="397"/>
    </location>
</feature>
<dbReference type="InterPro" id="IPR024607">
    <property type="entry name" value="Sulfatase_CS"/>
</dbReference>
<comment type="caution">
    <text evidence="5">The sequence shown here is derived from an EMBL/GenBank/DDBJ whole genome shotgun (WGS) entry which is preliminary data.</text>
</comment>
<keyword evidence="3" id="KW-0472">Membrane</keyword>
<dbReference type="Gene3D" id="3.40.720.10">
    <property type="entry name" value="Alkaline Phosphatase, subunit A"/>
    <property type="match status" value="1"/>
</dbReference>
<dbReference type="Pfam" id="PF00884">
    <property type="entry name" value="Sulfatase"/>
    <property type="match status" value="1"/>
</dbReference>
<sequence length="505" mass="56158">MNAKYKFWNLIVLILLISPTVYYSQTPNIILIYADDLGYGDISSYGGSIPTPHIDALTKNGLKFTNAYASSATCTPSRYSMLTGEYAWRKKGTGVAPGDANSLILPGRTTLPGVLQKAGYKTAVVGKWHLGLGEEQTINWNKEIKPGPLEIGFDYAFILPATGDRVPTVFLENRHVVALDPKDPIKVNYHRNLDDNPTGAENPEQLQIMYSHGHNQSIINGISRIGYMTGGKEARWRDEDIADILVNKSIRFIEDNKDFPFFLYLSTHDIHVPRVPHERFVGTTGKGPRGDVIIQLDYTVGAIQKKLQNLGMEENTLIIFTSDNGPVLDDGYLDGAAERLGDHNPFGGLRGGKYSSYEAGTRVPFIVQWMGKIDANSESSALISQVDFLRSFASATGQNIPDSVAIDSQNQWETLIGVQTEGRKSLVQQAIRNVLSFVEGDYKYIEPYSGPAIVPWGVDIETGFKEEPQLYNIKEDPGETKNLAFEMPEKMVKMKQELNRIRNSQ</sequence>
<dbReference type="SUPFAM" id="SSF53649">
    <property type="entry name" value="Alkaline phosphatase-like"/>
    <property type="match status" value="1"/>
</dbReference>
<evidence type="ECO:0000313" key="5">
    <source>
        <dbReference type="EMBL" id="MCM8570372.1"/>
    </source>
</evidence>
<dbReference type="RefSeq" id="WP_252114405.1">
    <property type="nucleotide sequence ID" value="NZ_JAMSCK010000004.1"/>
</dbReference>
<dbReference type="PANTHER" id="PTHR43751">
    <property type="entry name" value="SULFATASE"/>
    <property type="match status" value="1"/>
</dbReference>
<keyword evidence="3" id="KW-1133">Transmembrane helix</keyword>
<dbReference type="PANTHER" id="PTHR43751:SF6">
    <property type="entry name" value="N-ACETYLGALACTOSAMINE-6-O-SULFATASE"/>
    <property type="match status" value="1"/>
</dbReference>
<feature type="transmembrane region" description="Helical" evidence="3">
    <location>
        <begin position="7"/>
        <end position="24"/>
    </location>
</feature>
<organism evidence="5 6">
    <name type="scientific">Gramella jeungdoensis</name>
    <dbReference type="NCBI Taxonomy" id="708091"/>
    <lineage>
        <taxon>Bacteria</taxon>
        <taxon>Pseudomonadati</taxon>
        <taxon>Bacteroidota</taxon>
        <taxon>Flavobacteriia</taxon>
        <taxon>Flavobacteriales</taxon>
        <taxon>Flavobacteriaceae</taxon>
        <taxon>Christiangramia</taxon>
    </lineage>
</organism>
<dbReference type="Gene3D" id="3.30.1120.10">
    <property type="match status" value="1"/>
</dbReference>
<keyword evidence="2" id="KW-0378">Hydrolase</keyword>
<comment type="similarity">
    <text evidence="1">Belongs to the sulfatase family.</text>
</comment>
<dbReference type="Proteomes" id="UP001155077">
    <property type="component" value="Unassembled WGS sequence"/>
</dbReference>
<evidence type="ECO:0000256" key="1">
    <source>
        <dbReference type="ARBA" id="ARBA00008779"/>
    </source>
</evidence>
<dbReference type="EMBL" id="JAMSCK010000004">
    <property type="protein sequence ID" value="MCM8570372.1"/>
    <property type="molecule type" value="Genomic_DNA"/>
</dbReference>
<keyword evidence="3" id="KW-0812">Transmembrane</keyword>
<evidence type="ECO:0000256" key="3">
    <source>
        <dbReference type="SAM" id="Phobius"/>
    </source>
</evidence>
<evidence type="ECO:0000313" key="6">
    <source>
        <dbReference type="Proteomes" id="UP001155077"/>
    </source>
</evidence>
<dbReference type="PROSITE" id="PS00149">
    <property type="entry name" value="SULFATASE_2"/>
    <property type="match status" value="1"/>
</dbReference>
<protein>
    <submittedName>
        <fullName evidence="5">Arylsulfatase</fullName>
    </submittedName>
</protein>
<accession>A0ABT0Z5D8</accession>
<dbReference type="InterPro" id="IPR000917">
    <property type="entry name" value="Sulfatase_N"/>
</dbReference>
<dbReference type="CDD" id="cd16143">
    <property type="entry name" value="ARS_like"/>
    <property type="match status" value="1"/>
</dbReference>
<evidence type="ECO:0000259" key="4">
    <source>
        <dbReference type="Pfam" id="PF00884"/>
    </source>
</evidence>
<dbReference type="InterPro" id="IPR052701">
    <property type="entry name" value="GAG_Ulvan_Degrading_Sulfatases"/>
</dbReference>
<proteinExistence type="inferred from homology"/>
<reference evidence="5" key="1">
    <citation type="submission" date="2022-06" db="EMBL/GenBank/DDBJ databases">
        <title>Gramella sediminis sp. nov., isolated from deep-sea sediment of the Indian Ocean.</title>
        <authorList>
            <person name="Yang L."/>
        </authorList>
    </citation>
    <scope>NUCLEOTIDE SEQUENCE</scope>
    <source>
        <strain evidence="5">HMD3159</strain>
    </source>
</reference>
<keyword evidence="6" id="KW-1185">Reference proteome</keyword>